<evidence type="ECO:0000256" key="1">
    <source>
        <dbReference type="SAM" id="MobiDB-lite"/>
    </source>
</evidence>
<dbReference type="InterPro" id="IPR000782">
    <property type="entry name" value="FAS1_domain"/>
</dbReference>
<feature type="compositionally biased region" description="Polar residues" evidence="1">
    <location>
        <begin position="355"/>
        <end position="389"/>
    </location>
</feature>
<feature type="compositionally biased region" description="Gly residues" evidence="1">
    <location>
        <begin position="392"/>
        <end position="431"/>
    </location>
</feature>
<dbReference type="PANTHER" id="PTHR10900:SF122">
    <property type="entry name" value="FAS1 DOMAIN-CONTAINING PROTEIN"/>
    <property type="match status" value="1"/>
</dbReference>
<evidence type="ECO:0000313" key="5">
    <source>
        <dbReference type="EMBL" id="CEH19091.1"/>
    </source>
</evidence>
<name>A0A0P1BRB5_9BASI</name>
<dbReference type="Pfam" id="PF02469">
    <property type="entry name" value="Fasciclin"/>
    <property type="match status" value="2"/>
</dbReference>
<feature type="chain" id="PRO_5006059781" description="FAS1 domain-containing protein" evidence="3">
    <location>
        <begin position="20"/>
        <end position="464"/>
    </location>
</feature>
<dbReference type="SUPFAM" id="SSF82153">
    <property type="entry name" value="FAS1 domain"/>
    <property type="match status" value="2"/>
</dbReference>
<dbReference type="GO" id="GO:0005615">
    <property type="term" value="C:extracellular space"/>
    <property type="evidence" value="ECO:0007669"/>
    <property type="project" value="TreeGrafter"/>
</dbReference>
<evidence type="ECO:0000256" key="3">
    <source>
        <dbReference type="SAM" id="SignalP"/>
    </source>
</evidence>
<feature type="domain" description="FAS1" evidence="4">
    <location>
        <begin position="194"/>
        <end position="325"/>
    </location>
</feature>
<keyword evidence="2" id="KW-0472">Membrane</keyword>
<dbReference type="STRING" id="401625.A0A0P1BRB5"/>
<dbReference type="Proteomes" id="UP000054845">
    <property type="component" value="Unassembled WGS sequence"/>
</dbReference>
<keyword evidence="2" id="KW-1133">Transmembrane helix</keyword>
<feature type="signal peptide" evidence="3">
    <location>
        <begin position="1"/>
        <end position="19"/>
    </location>
</feature>
<keyword evidence="2" id="KW-0812">Transmembrane</keyword>
<dbReference type="PROSITE" id="PS50213">
    <property type="entry name" value="FAS1"/>
    <property type="match status" value="1"/>
</dbReference>
<reference evidence="5 6" key="1">
    <citation type="submission" date="2014-09" db="EMBL/GenBank/DDBJ databases">
        <authorList>
            <person name="Magalhaes I.L.F."/>
            <person name="Oliveira U."/>
            <person name="Santos F.R."/>
            <person name="Vidigal T.H.D.A."/>
            <person name="Brescovit A.D."/>
            <person name="Santos A.J."/>
        </authorList>
    </citation>
    <scope>NUCLEOTIDE SEQUENCE [LARGE SCALE GENOMIC DNA]</scope>
</reference>
<dbReference type="GO" id="GO:0016236">
    <property type="term" value="P:macroautophagy"/>
    <property type="evidence" value="ECO:0007669"/>
    <property type="project" value="TreeGrafter"/>
</dbReference>
<keyword evidence="3" id="KW-0732">Signal</keyword>
<proteinExistence type="predicted"/>
<dbReference type="GO" id="GO:0000329">
    <property type="term" value="C:fungal-type vacuole membrane"/>
    <property type="evidence" value="ECO:0007669"/>
    <property type="project" value="TreeGrafter"/>
</dbReference>
<feature type="transmembrane region" description="Helical" evidence="2">
    <location>
        <begin position="441"/>
        <end position="462"/>
    </location>
</feature>
<protein>
    <recommendedName>
        <fullName evidence="4">FAS1 domain-containing protein</fullName>
    </recommendedName>
</protein>
<dbReference type="InterPro" id="IPR050904">
    <property type="entry name" value="Adhesion/Biosynth-related"/>
</dbReference>
<sequence>MQIFRSMATLFVLSALTGAVVLPSNYQRRSMITMRDQHNVQTEVNGFIQELKSHNLGKLADTLQNNQDVARTILESPGTKTFLAPDDDAITGLPQWVTSNERLLQSTLLMHALNGTYDLSLIPAKPLNLVGHSLLTDSQYANLPGGNGQAVALAFDGGNAVVQEASNTNSFVPSNDFQFGDVAVRPLARAMTVPGNATATLAYLSSHSQLLNALQAQSFGQSLDDLRGATIFVPTDEALQRYVQSKGVQQDQSKLEILIKQHILAYRTAYGVLLGQQGSMINAAGQNVVYDQKANSITVGQSTAKIVQYDIMFRGGVMHLLDNVLGEETYNEARAQQAAQSAQRSANSAVAGPISYQNSASSQGNSVPGPDSNNSNEGYRNSTITTHDASSGGNGTNGQGANGSDGGINNGLLGGNMNGTGGRGSNGNGNGNGSSNGAATLALANACVTLSTLTGIIIVSLFTL</sequence>
<dbReference type="SMART" id="SM00554">
    <property type="entry name" value="FAS1"/>
    <property type="match status" value="1"/>
</dbReference>
<evidence type="ECO:0000259" key="4">
    <source>
        <dbReference type="PROSITE" id="PS50213"/>
    </source>
</evidence>
<dbReference type="Gene3D" id="2.30.180.10">
    <property type="entry name" value="FAS1 domain"/>
    <property type="match status" value="2"/>
</dbReference>
<evidence type="ECO:0000313" key="6">
    <source>
        <dbReference type="Proteomes" id="UP000054845"/>
    </source>
</evidence>
<dbReference type="OrthoDB" id="286301at2759"/>
<dbReference type="AlphaFoldDB" id="A0A0P1BRB5"/>
<accession>A0A0P1BRB5</accession>
<dbReference type="InterPro" id="IPR036378">
    <property type="entry name" value="FAS1_dom_sf"/>
</dbReference>
<dbReference type="PANTHER" id="PTHR10900">
    <property type="entry name" value="PERIOSTIN-RELATED"/>
    <property type="match status" value="1"/>
</dbReference>
<organism evidence="5 6">
    <name type="scientific">Ceraceosorus bombacis</name>
    <dbReference type="NCBI Taxonomy" id="401625"/>
    <lineage>
        <taxon>Eukaryota</taxon>
        <taxon>Fungi</taxon>
        <taxon>Dikarya</taxon>
        <taxon>Basidiomycota</taxon>
        <taxon>Ustilaginomycotina</taxon>
        <taxon>Exobasidiomycetes</taxon>
        <taxon>Ceraceosorales</taxon>
        <taxon>Ceraceosoraceae</taxon>
        <taxon>Ceraceosorus</taxon>
    </lineage>
</organism>
<evidence type="ECO:0000256" key="2">
    <source>
        <dbReference type="SAM" id="Phobius"/>
    </source>
</evidence>
<feature type="region of interest" description="Disordered" evidence="1">
    <location>
        <begin position="355"/>
        <end position="431"/>
    </location>
</feature>
<keyword evidence="6" id="KW-1185">Reference proteome</keyword>
<dbReference type="EMBL" id="CCYA01000277">
    <property type="protein sequence ID" value="CEH19091.1"/>
    <property type="molecule type" value="Genomic_DNA"/>
</dbReference>